<dbReference type="InterPro" id="IPR043459">
    <property type="entry name" value="NFD6/NOXY2-like"/>
</dbReference>
<evidence type="ECO:0000313" key="1">
    <source>
        <dbReference type="EMBL" id="KAF8407066.1"/>
    </source>
</evidence>
<proteinExistence type="predicted"/>
<dbReference type="EMBL" id="JABCRI010000004">
    <property type="protein sequence ID" value="KAF8407066.1"/>
    <property type="molecule type" value="Genomic_DNA"/>
</dbReference>
<evidence type="ECO:0000313" key="2">
    <source>
        <dbReference type="Proteomes" id="UP000655225"/>
    </source>
</evidence>
<gene>
    <name evidence="1" type="ORF">HHK36_006191</name>
</gene>
<dbReference type="OMA" id="IESPSWG"/>
<keyword evidence="2" id="KW-1185">Reference proteome</keyword>
<accession>A0A834ZHL6</accession>
<dbReference type="AlphaFoldDB" id="A0A834ZHL6"/>
<comment type="caution">
    <text evidence="1">The sequence shown here is derived from an EMBL/GenBank/DDBJ whole genome shotgun (WGS) entry which is preliminary data.</text>
</comment>
<dbReference type="PANTHER" id="PTHR33156">
    <property type="entry name" value="OS02G0230000 PROTEIN"/>
    <property type="match status" value="1"/>
</dbReference>
<dbReference type="OrthoDB" id="669248at2759"/>
<name>A0A834ZHL6_TETSI</name>
<reference evidence="1 2" key="1">
    <citation type="submission" date="2020-04" db="EMBL/GenBank/DDBJ databases">
        <title>Plant Genome Project.</title>
        <authorList>
            <person name="Zhang R.-G."/>
        </authorList>
    </citation>
    <scope>NUCLEOTIDE SEQUENCE [LARGE SCALE GENOMIC DNA]</scope>
    <source>
        <strain evidence="1">YNK0</strain>
        <tissue evidence="1">Leaf</tissue>
    </source>
</reference>
<dbReference type="Proteomes" id="UP000655225">
    <property type="component" value="Unassembled WGS sequence"/>
</dbReference>
<sequence>MERKAMATMSASRVLSRLSACSPSLALKLNKKAISPTISPFKSSSQSQVSVSARRISMMSRLPVELSSLGSMMPLHSAIASARLISILSMESQSWGMIPQGISMPL</sequence>
<organism evidence="1 2">
    <name type="scientific">Tetracentron sinense</name>
    <name type="common">Spur-leaf</name>
    <dbReference type="NCBI Taxonomy" id="13715"/>
    <lineage>
        <taxon>Eukaryota</taxon>
        <taxon>Viridiplantae</taxon>
        <taxon>Streptophyta</taxon>
        <taxon>Embryophyta</taxon>
        <taxon>Tracheophyta</taxon>
        <taxon>Spermatophyta</taxon>
        <taxon>Magnoliopsida</taxon>
        <taxon>Trochodendrales</taxon>
        <taxon>Trochodendraceae</taxon>
        <taxon>Tetracentron</taxon>
    </lineage>
</organism>
<protein>
    <submittedName>
        <fullName evidence="1">Uncharacterized protein</fullName>
    </submittedName>
</protein>
<dbReference type="PANTHER" id="PTHR33156:SF43">
    <property type="entry name" value="OS02G0273900 PROTEIN"/>
    <property type="match status" value="1"/>
</dbReference>